<evidence type="ECO:0008006" key="3">
    <source>
        <dbReference type="Google" id="ProtNLM"/>
    </source>
</evidence>
<proteinExistence type="predicted"/>
<protein>
    <recommendedName>
        <fullName evidence="3">Peptidylprolyl isomerase</fullName>
    </recommendedName>
</protein>
<dbReference type="AlphaFoldDB" id="A0A2T0HI53"/>
<sequence length="91" mass="10083">AYQSALVHEALAEKAEKAGIQVSDQAIAEQVITSGFYSDGENSYSSEVYKSTDDSQRKVYNKWVREYLTEKAVTDDFGSAKTSKGEDNFIS</sequence>
<dbReference type="RefSeq" id="WP_181197004.1">
    <property type="nucleotide sequence ID" value="NZ_PVUH01000187.1"/>
</dbReference>
<feature type="non-terminal residue" evidence="1">
    <location>
        <position position="1"/>
    </location>
</feature>
<comment type="caution">
    <text evidence="1">The sequence shown here is derived from an EMBL/GenBank/DDBJ whole genome shotgun (WGS) entry which is preliminary data.</text>
</comment>
<accession>A0A2T0HI53</accession>
<dbReference type="Proteomes" id="UP000239731">
    <property type="component" value="Unassembled WGS sequence"/>
</dbReference>
<feature type="non-terminal residue" evidence="1">
    <location>
        <position position="91"/>
    </location>
</feature>
<evidence type="ECO:0000313" key="1">
    <source>
        <dbReference type="EMBL" id="PRW82336.1"/>
    </source>
</evidence>
<dbReference type="EMBL" id="PVUH01000187">
    <property type="protein sequence ID" value="PRW82336.1"/>
    <property type="molecule type" value="Genomic_DNA"/>
</dbReference>
<evidence type="ECO:0000313" key="2">
    <source>
        <dbReference type="Proteomes" id="UP000239731"/>
    </source>
</evidence>
<reference evidence="1 2" key="1">
    <citation type="submission" date="2018-03" db="EMBL/GenBank/DDBJ databases">
        <title>Blue discolouration in mozzarella cheese caused by Pseudomonas fluorescens.</title>
        <authorList>
            <person name="Chiesa F."/>
            <person name="Dalmasso A."/>
            <person name="Lomonaco S."/>
        </authorList>
    </citation>
    <scope>NUCLEOTIDE SEQUENCE [LARGE SCALE GENOMIC DNA]</scope>
    <source>
        <strain evidence="1 2">11293</strain>
    </source>
</reference>
<gene>
    <name evidence="1" type="ORF">C7A10_32425</name>
</gene>
<name>A0A2T0HI53_PSEFL</name>
<organism evidence="1 2">
    <name type="scientific">Pseudomonas fluorescens</name>
    <dbReference type="NCBI Taxonomy" id="294"/>
    <lineage>
        <taxon>Bacteria</taxon>
        <taxon>Pseudomonadati</taxon>
        <taxon>Pseudomonadota</taxon>
        <taxon>Gammaproteobacteria</taxon>
        <taxon>Pseudomonadales</taxon>
        <taxon>Pseudomonadaceae</taxon>
        <taxon>Pseudomonas</taxon>
    </lineage>
</organism>